<dbReference type="EMBL" id="FNPI01000017">
    <property type="protein sequence ID" value="SDZ55755.1"/>
    <property type="molecule type" value="Genomic_DNA"/>
</dbReference>
<organism evidence="2 3">
    <name type="scientific">Evansella caseinilytica</name>
    <dbReference type="NCBI Taxonomy" id="1503961"/>
    <lineage>
        <taxon>Bacteria</taxon>
        <taxon>Bacillati</taxon>
        <taxon>Bacillota</taxon>
        <taxon>Bacilli</taxon>
        <taxon>Bacillales</taxon>
        <taxon>Bacillaceae</taxon>
        <taxon>Evansella</taxon>
    </lineage>
</organism>
<name>A0A1H3U1P5_9BACI</name>
<evidence type="ECO:0000313" key="3">
    <source>
        <dbReference type="Proteomes" id="UP000198935"/>
    </source>
</evidence>
<sequence length="107" mass="12823">MKDTINPITMKELEQRTFRALQESFAEVMAETLTEMDEKIKEARDKKRFRYHDKRRLQFESVFGAVEVKRSYYKDRETGEYVYLLDRYLSFDGSKGMSPVVQEMAME</sequence>
<protein>
    <submittedName>
        <fullName evidence="2">Uncharacterized protein family (UPF0236)</fullName>
    </submittedName>
</protein>
<reference evidence="3" key="1">
    <citation type="submission" date="2016-10" db="EMBL/GenBank/DDBJ databases">
        <authorList>
            <person name="Varghese N."/>
            <person name="Submissions S."/>
        </authorList>
    </citation>
    <scope>NUCLEOTIDE SEQUENCE [LARGE SCALE GENOMIC DNA]</scope>
    <source>
        <strain evidence="3">SP</strain>
    </source>
</reference>
<proteinExistence type="inferred from homology"/>
<comment type="similarity">
    <text evidence="1">Belongs to the UPF0236 family.</text>
</comment>
<dbReference type="OrthoDB" id="2371514at2"/>
<dbReference type="Proteomes" id="UP000198935">
    <property type="component" value="Unassembled WGS sequence"/>
</dbReference>
<evidence type="ECO:0000313" key="2">
    <source>
        <dbReference type="EMBL" id="SDZ55755.1"/>
    </source>
</evidence>
<dbReference type="Pfam" id="PF06782">
    <property type="entry name" value="UPF0236"/>
    <property type="match status" value="1"/>
</dbReference>
<dbReference type="AlphaFoldDB" id="A0A1H3U1P5"/>
<keyword evidence="3" id="KW-1185">Reference proteome</keyword>
<dbReference type="STRING" id="1503961.SAMN05421736_11721"/>
<gene>
    <name evidence="2" type="ORF">SAMN05421736_11721</name>
</gene>
<evidence type="ECO:0000256" key="1">
    <source>
        <dbReference type="ARBA" id="ARBA00006539"/>
    </source>
</evidence>
<accession>A0A1H3U1P5</accession>
<dbReference type="InterPro" id="IPR009620">
    <property type="entry name" value="UPF0236"/>
</dbReference>